<dbReference type="AlphaFoldDB" id="A0A315ZVL3"/>
<dbReference type="InterPro" id="IPR015417">
    <property type="entry name" value="Gly_reductase_pB_sua/b"/>
</dbReference>
<dbReference type="PIRSF" id="PIRSF011588">
    <property type="entry name" value="Gly_sarc_betain_red_a/b"/>
    <property type="match status" value="1"/>
</dbReference>
<feature type="modified residue" description="Pyruvic acid (Cys)" evidence="2">
    <location>
        <position position="242"/>
    </location>
</feature>
<sequence length="426" mass="46112">MKLEMGYIYIKDIQFSGESKIEDGTLYVSEESAKAVALEDEKLKSVSFDIARPGESIRITPVKDVIEPRVKVEGRGGIFPGVISKIDTVGEGKTYALKGMAVVTAGKIVGFQEGIIDMAGPGADYTPFSKTLNLVMVCEAVDGTEPHEYEKAVRLAGLRVAVYIGELARTLTPDETKVYETCTLKEGIEKYPELPRVAYVQMLQSQGLLHDTYVYGVDAKRIVPTILNPTEIMDGAIISGNCVSACDKNPTYVHLNNPVVHDLFEQHGKTLNFVGQIITNENVYLAEKQRSSDWTAKLCKMLDLDGVIISQEGFGNPDTDLIMNCKKIEAEGIKTVIITDEYAGRDGKSQSLADADAAADAVITGGNANQVVILPKLDKVIGTLDYVTKIAGASEETLRGDGSLEVELQVITGATNETGFNCLSAR</sequence>
<accession>A0A315ZVL3</accession>
<keyword evidence="2" id="KW-0670">Pyruvate</keyword>
<name>A0A315ZVL3_9FIRM</name>
<dbReference type="Pfam" id="PF09338">
    <property type="entry name" value="Gly_reductase"/>
    <property type="match status" value="1"/>
</dbReference>
<dbReference type="Proteomes" id="UP000254051">
    <property type="component" value="Unassembled WGS sequence"/>
</dbReference>
<evidence type="ECO:0000256" key="2">
    <source>
        <dbReference type="PIRSR" id="PIRSR011588-51"/>
    </source>
</evidence>
<organism evidence="3 4">
    <name type="scientific">Faecalicatena contorta</name>
    <dbReference type="NCBI Taxonomy" id="39482"/>
    <lineage>
        <taxon>Bacteria</taxon>
        <taxon>Bacillati</taxon>
        <taxon>Bacillota</taxon>
        <taxon>Clostridia</taxon>
        <taxon>Lachnospirales</taxon>
        <taxon>Lachnospiraceae</taxon>
        <taxon>Faecalicatena</taxon>
    </lineage>
</organism>
<dbReference type="EMBL" id="UHJJ01000008">
    <property type="protein sequence ID" value="SUQ14948.1"/>
    <property type="molecule type" value="Genomic_DNA"/>
</dbReference>
<dbReference type="InterPro" id="IPR016585">
    <property type="entry name" value="Gly/sarc/bet_Rdtase_B_asu/bsu"/>
</dbReference>
<keyword evidence="4" id="KW-1185">Reference proteome</keyword>
<dbReference type="GO" id="GO:0050485">
    <property type="term" value="F:oxidoreductase activity, acting on X-H and Y-H to form an X-Y bond, with a disulfide as acceptor"/>
    <property type="evidence" value="ECO:0007669"/>
    <property type="project" value="InterPro"/>
</dbReference>
<reference evidence="4" key="1">
    <citation type="submission" date="2017-07" db="EMBL/GenBank/DDBJ databases">
        <authorList>
            <person name="Varghese N."/>
            <person name="Submissions S."/>
        </authorList>
    </citation>
    <scope>NUCLEOTIDE SEQUENCE [LARGE SCALE GENOMIC DNA]</scope>
    <source>
        <strain evidence="4">NLAE-zl-C134</strain>
    </source>
</reference>
<feature type="active site" description="Schiff-base intermediate with substrate; via pyruvic acid" evidence="1">
    <location>
        <position position="242"/>
    </location>
</feature>
<evidence type="ECO:0000313" key="3">
    <source>
        <dbReference type="EMBL" id="SUQ14948.1"/>
    </source>
</evidence>
<evidence type="ECO:0000256" key="1">
    <source>
        <dbReference type="PIRSR" id="PIRSR011588-50"/>
    </source>
</evidence>
<proteinExistence type="predicted"/>
<evidence type="ECO:0000313" key="4">
    <source>
        <dbReference type="Proteomes" id="UP000254051"/>
    </source>
</evidence>
<dbReference type="RefSeq" id="WP_181392851.1">
    <property type="nucleotide sequence ID" value="NZ_QGDS01000008.1"/>
</dbReference>
<keyword evidence="1" id="KW-0704">Schiff base</keyword>
<gene>
    <name evidence="3" type="ORF">SAMN05216529_108174</name>
</gene>
<protein>
    <submittedName>
        <fullName evidence="3">Glycine reductase</fullName>
    </submittedName>
</protein>